<dbReference type="RefSeq" id="WP_285957974.1">
    <property type="nucleotide sequence ID" value="NZ_JASUZX010000001.1"/>
</dbReference>
<gene>
    <name evidence="2" type="ORF">QN341_04420</name>
</gene>
<comment type="caution">
    <text evidence="2">The sequence shown here is derived from an EMBL/GenBank/DDBJ whole genome shotgun (WGS) entry which is preliminary data.</text>
</comment>
<keyword evidence="1" id="KW-0472">Membrane</keyword>
<sequence length="99" mass="11461">MLEKVFRKTGSAGPGALLQTLPFFAAIFPGLPEIVIFWRDASAFSLHIIKDKMSRTPLQYPNKYYNRSRELIHNVKKAEEEAFKTVERYAAQKVNRLNF</sequence>
<name>A0AAW7CJW9_HEYCO</name>
<keyword evidence="1" id="KW-1133">Transmembrane helix</keyword>
<evidence type="ECO:0000256" key="1">
    <source>
        <dbReference type="SAM" id="Phobius"/>
    </source>
</evidence>
<reference evidence="2" key="1">
    <citation type="submission" date="2023-06" db="EMBL/GenBank/DDBJ databases">
        <title>Probiogenomic evaluation and L lactic producing Weizmannia coaggulans BKMTCR2-2 from tree bark.</title>
        <authorList>
            <person name="Mahittikon J."/>
            <person name="Tanasupawat S."/>
        </authorList>
    </citation>
    <scope>NUCLEOTIDE SEQUENCE</scope>
    <source>
        <strain evidence="2">BKMTCR2-2</strain>
    </source>
</reference>
<protein>
    <submittedName>
        <fullName evidence="2">Uncharacterized protein</fullName>
    </submittedName>
</protein>
<keyword evidence="1" id="KW-0812">Transmembrane</keyword>
<dbReference type="AlphaFoldDB" id="A0AAW7CJW9"/>
<feature type="transmembrane region" description="Helical" evidence="1">
    <location>
        <begin position="20"/>
        <end position="38"/>
    </location>
</feature>
<proteinExistence type="predicted"/>
<evidence type="ECO:0000313" key="2">
    <source>
        <dbReference type="EMBL" id="MDL5040326.1"/>
    </source>
</evidence>
<dbReference type="Proteomes" id="UP001223084">
    <property type="component" value="Unassembled WGS sequence"/>
</dbReference>
<organism evidence="2 3">
    <name type="scientific">Heyndrickxia coagulans</name>
    <name type="common">Weizmannia coagulans</name>
    <dbReference type="NCBI Taxonomy" id="1398"/>
    <lineage>
        <taxon>Bacteria</taxon>
        <taxon>Bacillati</taxon>
        <taxon>Bacillota</taxon>
        <taxon>Bacilli</taxon>
        <taxon>Bacillales</taxon>
        <taxon>Bacillaceae</taxon>
        <taxon>Heyndrickxia</taxon>
    </lineage>
</organism>
<accession>A0AAW7CJW9</accession>
<dbReference type="EMBL" id="JASUZX010000001">
    <property type="protein sequence ID" value="MDL5040326.1"/>
    <property type="molecule type" value="Genomic_DNA"/>
</dbReference>
<evidence type="ECO:0000313" key="3">
    <source>
        <dbReference type="Proteomes" id="UP001223084"/>
    </source>
</evidence>